<dbReference type="GO" id="GO:0009424">
    <property type="term" value="C:bacterial-type flagellum hook"/>
    <property type="evidence" value="ECO:0007669"/>
    <property type="project" value="TreeGrafter"/>
</dbReference>
<dbReference type="InterPro" id="IPR020013">
    <property type="entry name" value="Flagellar_FlgE/F/G"/>
</dbReference>
<dbReference type="InterPro" id="IPR037925">
    <property type="entry name" value="FlgE/F/G-like"/>
</dbReference>
<comment type="similarity">
    <text evidence="2">Belongs to the flagella basal body rod proteins family.</text>
</comment>
<dbReference type="PANTHER" id="PTHR30435:SF1">
    <property type="entry name" value="FLAGELLAR HOOK PROTEIN FLGE"/>
    <property type="match status" value="1"/>
</dbReference>
<comment type="caution">
    <text evidence="5">The sequence shown here is derived from an EMBL/GenBank/DDBJ whole genome shotgun (WGS) entry which is preliminary data.</text>
</comment>
<dbReference type="SUPFAM" id="SSF117143">
    <property type="entry name" value="Flagellar hook protein flgE"/>
    <property type="match status" value="1"/>
</dbReference>
<dbReference type="NCBIfam" id="TIGR03506">
    <property type="entry name" value="FlgEFG_subfam"/>
    <property type="match status" value="1"/>
</dbReference>
<proteinExistence type="inferred from homology"/>
<name>T0ZJ62_9ZZZZ</name>
<feature type="domain" description="Flagellar basal-body/hook protein C-terminal" evidence="4">
    <location>
        <begin position="100"/>
        <end position="144"/>
    </location>
</feature>
<dbReference type="AlphaFoldDB" id="T0ZJ62"/>
<comment type="subcellular location">
    <subcellularLocation>
        <location evidence="1">Bacterial flagellum basal body</location>
    </subcellularLocation>
</comment>
<accession>T0ZJ62</accession>
<dbReference type="Pfam" id="PF06429">
    <property type="entry name" value="Flg_bbr_C"/>
    <property type="match status" value="1"/>
</dbReference>
<evidence type="ECO:0000256" key="1">
    <source>
        <dbReference type="ARBA" id="ARBA00004117"/>
    </source>
</evidence>
<reference evidence="5" key="2">
    <citation type="journal article" date="2014" name="ISME J.">
        <title>Microbial stratification in low pH oxic and suboxic macroscopic growths along an acid mine drainage.</title>
        <authorList>
            <person name="Mendez-Garcia C."/>
            <person name="Mesa V."/>
            <person name="Sprenger R.R."/>
            <person name="Richter M."/>
            <person name="Diez M.S."/>
            <person name="Solano J."/>
            <person name="Bargiela R."/>
            <person name="Golyshina O.V."/>
            <person name="Manteca A."/>
            <person name="Ramos J.L."/>
            <person name="Gallego J.R."/>
            <person name="Llorente I."/>
            <person name="Martins Dos Santos V.A."/>
            <person name="Jensen O.N."/>
            <person name="Pelaez A.I."/>
            <person name="Sanchez J."/>
            <person name="Ferrer M."/>
        </authorList>
    </citation>
    <scope>NUCLEOTIDE SEQUENCE</scope>
</reference>
<keyword evidence="5" id="KW-0966">Cell projection</keyword>
<evidence type="ECO:0000259" key="4">
    <source>
        <dbReference type="Pfam" id="PF06429"/>
    </source>
</evidence>
<dbReference type="GO" id="GO:0071978">
    <property type="term" value="P:bacterial-type flagellum-dependent swarming motility"/>
    <property type="evidence" value="ECO:0007669"/>
    <property type="project" value="TreeGrafter"/>
</dbReference>
<evidence type="ECO:0000256" key="2">
    <source>
        <dbReference type="ARBA" id="ARBA00009677"/>
    </source>
</evidence>
<keyword evidence="5" id="KW-0969">Cilium</keyword>
<dbReference type="PANTHER" id="PTHR30435">
    <property type="entry name" value="FLAGELLAR PROTEIN"/>
    <property type="match status" value="1"/>
</dbReference>
<protein>
    <submittedName>
        <fullName evidence="5">Flagellar hook protein flge</fullName>
    </submittedName>
</protein>
<gene>
    <name evidence="5" type="ORF">B2A_14770</name>
</gene>
<sequence>MNLTFNFGSSTQYGDSFGVNSISQNGYTTGNLTGVSISQSGVVQANFTNGQSKTLGQVALANFENPQGLAQTGNTQWQETFASGAAVHGVAGGSGFGTIQSGALEQSNVNLTAQLVNMITASRDFQANTQVITTANQDTQAILRA</sequence>
<dbReference type="InterPro" id="IPR010930">
    <property type="entry name" value="Flg_bb/hook_C_dom"/>
</dbReference>
<organism evidence="5">
    <name type="scientific">mine drainage metagenome</name>
    <dbReference type="NCBI Taxonomy" id="410659"/>
    <lineage>
        <taxon>unclassified sequences</taxon>
        <taxon>metagenomes</taxon>
        <taxon>ecological metagenomes</taxon>
    </lineage>
</organism>
<keyword evidence="5" id="KW-0282">Flagellum</keyword>
<dbReference type="GO" id="GO:0005829">
    <property type="term" value="C:cytosol"/>
    <property type="evidence" value="ECO:0007669"/>
    <property type="project" value="TreeGrafter"/>
</dbReference>
<dbReference type="EMBL" id="AUZZ01010738">
    <property type="protein sequence ID" value="EQD28769.1"/>
    <property type="molecule type" value="Genomic_DNA"/>
</dbReference>
<dbReference type="GO" id="GO:0009425">
    <property type="term" value="C:bacterial-type flagellum basal body"/>
    <property type="evidence" value="ECO:0007669"/>
    <property type="project" value="UniProtKB-SubCell"/>
</dbReference>
<evidence type="ECO:0000313" key="5">
    <source>
        <dbReference type="EMBL" id="EQD28769.1"/>
    </source>
</evidence>
<evidence type="ECO:0000256" key="3">
    <source>
        <dbReference type="ARBA" id="ARBA00023143"/>
    </source>
</evidence>
<reference evidence="5" key="1">
    <citation type="submission" date="2013-08" db="EMBL/GenBank/DDBJ databases">
        <authorList>
            <person name="Mendez C."/>
            <person name="Richter M."/>
            <person name="Ferrer M."/>
            <person name="Sanchez J."/>
        </authorList>
    </citation>
    <scope>NUCLEOTIDE SEQUENCE</scope>
</reference>
<keyword evidence="3" id="KW-0975">Bacterial flagellum</keyword>